<comment type="caution">
    <text evidence="2">The sequence shown here is derived from an EMBL/GenBank/DDBJ whole genome shotgun (WGS) entry which is preliminary data.</text>
</comment>
<dbReference type="EMBL" id="QAYG01000010">
    <property type="protein sequence ID" value="PTW57524.1"/>
    <property type="molecule type" value="Genomic_DNA"/>
</dbReference>
<accession>A0A2T5V185</accession>
<dbReference type="AlphaFoldDB" id="A0A2T5V185"/>
<dbReference type="Pfam" id="PF10016">
    <property type="entry name" value="DUF2259"/>
    <property type="match status" value="1"/>
</dbReference>
<gene>
    <name evidence="2" type="ORF">C8N35_1103</name>
</gene>
<dbReference type="PROSITE" id="PS51257">
    <property type="entry name" value="PROKAR_LIPOPROTEIN"/>
    <property type="match status" value="1"/>
</dbReference>
<keyword evidence="3" id="KW-1185">Reference proteome</keyword>
<feature type="chain" id="PRO_5015508150" evidence="1">
    <location>
        <begin position="30"/>
        <end position="254"/>
    </location>
</feature>
<reference evidence="2 3" key="1">
    <citation type="submission" date="2018-04" db="EMBL/GenBank/DDBJ databases">
        <title>Genomic Encyclopedia of Archaeal and Bacterial Type Strains, Phase II (KMG-II): from individual species to whole genera.</title>
        <authorList>
            <person name="Goeker M."/>
        </authorList>
    </citation>
    <scope>NUCLEOTIDE SEQUENCE [LARGE SCALE GENOMIC DNA]</scope>
    <source>
        <strain evidence="2 3">DSM 23382</strain>
    </source>
</reference>
<keyword evidence="1" id="KW-0732">Signal</keyword>
<name>A0A2T5V185_9HYPH</name>
<evidence type="ECO:0000313" key="3">
    <source>
        <dbReference type="Proteomes" id="UP000244081"/>
    </source>
</evidence>
<organism evidence="2 3">
    <name type="scientific">Breoghania corrubedonensis</name>
    <dbReference type="NCBI Taxonomy" id="665038"/>
    <lineage>
        <taxon>Bacteria</taxon>
        <taxon>Pseudomonadati</taxon>
        <taxon>Pseudomonadota</taxon>
        <taxon>Alphaproteobacteria</taxon>
        <taxon>Hyphomicrobiales</taxon>
        <taxon>Stappiaceae</taxon>
        <taxon>Breoghania</taxon>
    </lineage>
</organism>
<proteinExistence type="predicted"/>
<evidence type="ECO:0000256" key="1">
    <source>
        <dbReference type="SAM" id="SignalP"/>
    </source>
</evidence>
<dbReference type="Proteomes" id="UP000244081">
    <property type="component" value="Unassembled WGS sequence"/>
</dbReference>
<evidence type="ECO:0000313" key="2">
    <source>
        <dbReference type="EMBL" id="PTW57524.1"/>
    </source>
</evidence>
<dbReference type="RefSeq" id="WP_107991413.1">
    <property type="nucleotide sequence ID" value="NZ_QAYG01000010.1"/>
</dbReference>
<dbReference type="OrthoDB" id="65722at2"/>
<protein>
    <submittedName>
        <fullName evidence="2">Putative secreted protein</fullName>
    </submittedName>
</protein>
<sequence length="254" mass="27581">MRTRFLRNRLAVVVVSGLACLGAVSGAHAADAAQRAIIGFSPDGSHFAFEQYGRQDGSGFPYSDVFVLETATDSWVRGTPARELIRSDGASVDEARKAARKRIDPYLWRLNIGVEGKTLVSDRAADARDAARFLPFTLKDDGDRLGLGTARLRLTEIAMPKADCATLTSDTHGYALVLEGATGDPLRILHEDTEIPASRGCPLHYGLSDIIVFPRPGKGPVMVVLISVYQFGFEGLDRRFLALSTTFDKNPNAQ</sequence>
<feature type="signal peptide" evidence="1">
    <location>
        <begin position="1"/>
        <end position="29"/>
    </location>
</feature>
<dbReference type="InterPro" id="IPR018725">
    <property type="entry name" value="DUF2259_secreted"/>
</dbReference>